<comment type="caution">
    <text evidence="2">The sequence shown here is derived from an EMBL/GenBank/DDBJ whole genome shotgun (WGS) entry which is preliminary data.</text>
</comment>
<name>A0A5J4T5A9_9EUKA</name>
<dbReference type="AlphaFoldDB" id="A0A5J4T5A9"/>
<accession>A0A5J4T5A9</accession>
<dbReference type="Proteomes" id="UP000324800">
    <property type="component" value="Unassembled WGS sequence"/>
</dbReference>
<feature type="region of interest" description="Disordered" evidence="1">
    <location>
        <begin position="42"/>
        <end position="68"/>
    </location>
</feature>
<feature type="compositionally biased region" description="Basic and acidic residues" evidence="1">
    <location>
        <begin position="42"/>
        <end position="56"/>
    </location>
</feature>
<evidence type="ECO:0000313" key="3">
    <source>
        <dbReference type="Proteomes" id="UP000324800"/>
    </source>
</evidence>
<evidence type="ECO:0000256" key="1">
    <source>
        <dbReference type="SAM" id="MobiDB-lite"/>
    </source>
</evidence>
<protein>
    <submittedName>
        <fullName evidence="2">Uncharacterized protein</fullName>
    </submittedName>
</protein>
<dbReference type="EMBL" id="SNRW01038997">
    <property type="protein sequence ID" value="KAA6352961.1"/>
    <property type="molecule type" value="Genomic_DNA"/>
</dbReference>
<organism evidence="2 3">
    <name type="scientific">Streblomastix strix</name>
    <dbReference type="NCBI Taxonomy" id="222440"/>
    <lineage>
        <taxon>Eukaryota</taxon>
        <taxon>Metamonada</taxon>
        <taxon>Preaxostyla</taxon>
        <taxon>Oxymonadida</taxon>
        <taxon>Streblomastigidae</taxon>
        <taxon>Streblomastix</taxon>
    </lineage>
</organism>
<evidence type="ECO:0000313" key="2">
    <source>
        <dbReference type="EMBL" id="KAA6352961.1"/>
    </source>
</evidence>
<gene>
    <name evidence="2" type="ORF">EZS28_051512</name>
</gene>
<reference evidence="2 3" key="1">
    <citation type="submission" date="2019-03" db="EMBL/GenBank/DDBJ databases">
        <title>Single cell metagenomics reveals metabolic interactions within the superorganism composed of flagellate Streblomastix strix and complex community of Bacteroidetes bacteria on its surface.</title>
        <authorList>
            <person name="Treitli S.C."/>
            <person name="Kolisko M."/>
            <person name="Husnik F."/>
            <person name="Keeling P."/>
            <person name="Hampl V."/>
        </authorList>
    </citation>
    <scope>NUCLEOTIDE SEQUENCE [LARGE SCALE GENOMIC DNA]</scope>
    <source>
        <strain evidence="2">ST1C</strain>
    </source>
</reference>
<proteinExistence type="predicted"/>
<sequence length="90" mass="10540">MEKNCKLVIQKDVEVVDGDESGQDKRPRREKTQLAAMIIAREERERYAQEENYRQEGDDDFVDEGADKIDKGDVIRKKRKLSEIENKKKG</sequence>